<protein>
    <submittedName>
        <fullName evidence="1">Uncharacterized protein</fullName>
    </submittedName>
</protein>
<evidence type="ECO:0000313" key="2">
    <source>
        <dbReference type="Proteomes" id="UP000249008"/>
    </source>
</evidence>
<accession>A0AAX2J9Y2</accession>
<dbReference type="RefSeq" id="WP_005977381.1">
    <property type="nucleotide sequence ID" value="NZ_CABKNW010000002.1"/>
</dbReference>
<gene>
    <name evidence="1" type="ORF">NCTC12112_01427</name>
</gene>
<dbReference type="AlphaFoldDB" id="A0AAX2J9Y2"/>
<dbReference type="EMBL" id="LS483487">
    <property type="protein sequence ID" value="SQJ02514.1"/>
    <property type="molecule type" value="Genomic_DNA"/>
</dbReference>
<dbReference type="KEGG" id="ful:C4N20_14280"/>
<organism evidence="1 2">
    <name type="scientific">Fusobacterium ulcerans</name>
    <dbReference type="NCBI Taxonomy" id="861"/>
    <lineage>
        <taxon>Bacteria</taxon>
        <taxon>Fusobacteriati</taxon>
        <taxon>Fusobacteriota</taxon>
        <taxon>Fusobacteriia</taxon>
        <taxon>Fusobacteriales</taxon>
        <taxon>Fusobacteriaceae</taxon>
        <taxon>Fusobacterium</taxon>
    </lineage>
</organism>
<proteinExistence type="predicted"/>
<reference evidence="1 2" key="1">
    <citation type="submission" date="2018-06" db="EMBL/GenBank/DDBJ databases">
        <authorList>
            <consortium name="Pathogen Informatics"/>
            <person name="Doyle S."/>
        </authorList>
    </citation>
    <scope>NUCLEOTIDE SEQUENCE [LARGE SCALE GENOMIC DNA]</scope>
    <source>
        <strain evidence="1 2">NCTC12112</strain>
    </source>
</reference>
<dbReference type="Proteomes" id="UP000249008">
    <property type="component" value="Chromosome 1"/>
</dbReference>
<evidence type="ECO:0000313" key="1">
    <source>
        <dbReference type="EMBL" id="SQJ02514.1"/>
    </source>
</evidence>
<name>A0AAX2J9Y2_9FUSO</name>
<dbReference type="GeneID" id="78455990"/>
<sequence>MRDKFVIFNGVSCECYLNRMRNYALRDLKDEAKKMRTGLKKFSEVIEEVHEKNKIEPLEFLYEEIKKIDKKDVAIFYLKFTGNDELLETFPDSIKPLKLPIIKKEGEIVFVLKKNKIDINLKLKKYLKNLQEVSEALKIKVEKHNKDLLERLKKKGERLYEKISLRGW</sequence>